<feature type="coiled-coil region" evidence="1">
    <location>
        <begin position="528"/>
        <end position="562"/>
    </location>
</feature>
<protein>
    <submittedName>
        <fullName evidence="3">Uncharacterized protein</fullName>
    </submittedName>
</protein>
<proteinExistence type="predicted"/>
<evidence type="ECO:0000256" key="2">
    <source>
        <dbReference type="SAM" id="MobiDB-lite"/>
    </source>
</evidence>
<evidence type="ECO:0000313" key="3">
    <source>
        <dbReference type="EMBL" id="QHU07240.1"/>
    </source>
</evidence>
<dbReference type="AlphaFoldDB" id="A0A6C0JRC8"/>
<keyword evidence="1" id="KW-0175">Coiled coil</keyword>
<feature type="compositionally biased region" description="Basic and acidic residues" evidence="2">
    <location>
        <begin position="630"/>
        <end position="663"/>
    </location>
</feature>
<organism evidence="3">
    <name type="scientific">viral metagenome</name>
    <dbReference type="NCBI Taxonomy" id="1070528"/>
    <lineage>
        <taxon>unclassified sequences</taxon>
        <taxon>metagenomes</taxon>
        <taxon>organismal metagenomes</taxon>
    </lineage>
</organism>
<sequence length="1026" mass="121129">MSKTDLKKQKDLFKDLDKLYDKNKPRIIKWLTDIATQYNGVHNNKIDNLLTTSKIQINTVNEYGVYNLILQWFLNNTDKFTDIEELELFDNIPSTTFTEISKEKMMESNSRSSQSLSVEEAIKKWKENPTTDPYNGSEVKTSILLKSKYSQLYEKFITHLTKGLTPTDIMNPEIFENIRKQLPTNHIYTSKEIDYIENLKGLYNDDLADDKWIDFLVKQKKLLYSKEQILDKKGYTVYDHLFMHFYLKKNKKHFQDYDIKEIYIDNQEFLYETINNQIKLVRENDMDCREVIDSMLKFTSEQNKGINFQVKRTTVSQNEWPYQVPPLLKLFIEYIYEIVYYLLPIKRLNAIIFDDYFLYGNKISRLELDNKRKIEYIDNSIKYNKYRLKTILNLILGSMYNSDNSEKINIKTFLKILWSEVKDVIFEEQRFYTNRRFLYPVSAEKVLYLDITKTIGEAEIKNIKSFFVSSIFDIETAHKESQENNNVLYEPVIDPYNNLPEPPKMPRAPIISQDLQRYKMTSHIKGKKSAKEQELKEHTKKEKEFKKELKSYDKKLKEYNDKYLDKKLSPYFSVKLSRAKSVINDKNSLRLSYSPLKVSAKSLTKFKSSKNKALLSKFEKEPYSRTYKKKKEEEKRLEKEGEKEKEKEREEREREREREERARQQAWDAVITPITDRLTARWEQNVQMLREGAEDREAIANTEPTNNMNRGRQTERERRRERERQRMADIYTRQTGTQGGSKTKLSKSDLKLKLALEADNPKFKKYAKSLSPSGKSPRQKYVGCDLNDNDPITQETFGDLHFKKIKYLSKIKTTLPDGKIVTNCYDTIPFYNYILDCNNKGITPLNLAINAPLTLVQKAEVFKKIKFFTKNPTLQINIDTTKKIFLKANYKPSPYPEGHYTIYSLRAQINIGSIDFAVIDSNDIRGQYFNRTKSFLHIGPIISRDDMLFEDTSDETVLLIQKGIENGSLLKVNTYPYWNTDSSSTGHIPYNYKLLSLPAFTFSSNDSIQQLEERTKVFNNRLRRLI</sequence>
<evidence type="ECO:0000256" key="1">
    <source>
        <dbReference type="SAM" id="Coils"/>
    </source>
</evidence>
<dbReference type="EMBL" id="MN740684">
    <property type="protein sequence ID" value="QHU07240.1"/>
    <property type="molecule type" value="Genomic_DNA"/>
</dbReference>
<feature type="region of interest" description="Disordered" evidence="2">
    <location>
        <begin position="627"/>
        <end position="664"/>
    </location>
</feature>
<reference evidence="3" key="1">
    <citation type="journal article" date="2020" name="Nature">
        <title>Giant virus diversity and host interactions through global metagenomics.</title>
        <authorList>
            <person name="Schulz F."/>
            <person name="Roux S."/>
            <person name="Paez-Espino D."/>
            <person name="Jungbluth S."/>
            <person name="Walsh D.A."/>
            <person name="Denef V.J."/>
            <person name="McMahon K.D."/>
            <person name="Konstantinidis K.T."/>
            <person name="Eloe-Fadrosh E.A."/>
            <person name="Kyrpides N.C."/>
            <person name="Woyke T."/>
        </authorList>
    </citation>
    <scope>NUCLEOTIDE SEQUENCE</scope>
    <source>
        <strain evidence="3">GVMAG-S-1040241-154</strain>
    </source>
</reference>
<accession>A0A6C0JRC8</accession>
<feature type="compositionally biased region" description="Basic and acidic residues" evidence="2">
    <location>
        <begin position="712"/>
        <end position="727"/>
    </location>
</feature>
<feature type="region of interest" description="Disordered" evidence="2">
    <location>
        <begin position="694"/>
        <end position="728"/>
    </location>
</feature>
<name>A0A6C0JRC8_9ZZZZ</name>